<organism evidence="1 2">
    <name type="scientific">Alkalibacterium gilvum</name>
    <dbReference type="NCBI Taxonomy" id="1130080"/>
    <lineage>
        <taxon>Bacteria</taxon>
        <taxon>Bacillati</taxon>
        <taxon>Bacillota</taxon>
        <taxon>Bacilli</taxon>
        <taxon>Lactobacillales</taxon>
        <taxon>Carnobacteriaceae</taxon>
        <taxon>Alkalibacterium</taxon>
    </lineage>
</organism>
<accession>A0A1H6RBS3</accession>
<keyword evidence="2" id="KW-1185">Reference proteome</keyword>
<dbReference type="RefSeq" id="WP_091632354.1">
    <property type="nucleotide sequence ID" value="NZ_FNYW01000002.1"/>
</dbReference>
<evidence type="ECO:0000313" key="1">
    <source>
        <dbReference type="EMBL" id="SEI53298.1"/>
    </source>
</evidence>
<proteinExistence type="predicted"/>
<sequence length="118" mass="13744">MANASLEETLYIKHKNDQTELSDLLQGYKKAVLLTLADTHAISVKKSWKKEKIVTPLSETILEQAETIYHPILKDILLRLPDLQTNFYRVKNLNDIKGFITLIQKGFFSFQKKRTVYF</sequence>
<reference evidence="2" key="1">
    <citation type="submission" date="2016-10" db="EMBL/GenBank/DDBJ databases">
        <authorList>
            <person name="Varghese N."/>
            <person name="Submissions S."/>
        </authorList>
    </citation>
    <scope>NUCLEOTIDE SEQUENCE [LARGE SCALE GENOMIC DNA]</scope>
    <source>
        <strain evidence="2">DSM 25751</strain>
    </source>
</reference>
<name>A0A1H6RBS3_9LACT</name>
<dbReference type="EMBL" id="FNYW01000002">
    <property type="protein sequence ID" value="SEI53298.1"/>
    <property type="molecule type" value="Genomic_DNA"/>
</dbReference>
<dbReference type="AlphaFoldDB" id="A0A1H6RBS3"/>
<dbReference type="Proteomes" id="UP000198564">
    <property type="component" value="Unassembled WGS sequence"/>
</dbReference>
<gene>
    <name evidence="1" type="ORF">SAMN04488113_102113</name>
</gene>
<dbReference type="OrthoDB" id="2165204at2"/>
<protein>
    <submittedName>
        <fullName evidence="1">Uncharacterized protein</fullName>
    </submittedName>
</protein>
<dbReference type="STRING" id="1130080.SAMN04488113_102113"/>
<evidence type="ECO:0000313" key="2">
    <source>
        <dbReference type="Proteomes" id="UP000198564"/>
    </source>
</evidence>